<dbReference type="AlphaFoldDB" id="A0AAV1CW93"/>
<comment type="similarity">
    <text evidence="1">Belongs to the peptidase C1 family.</text>
</comment>
<evidence type="ECO:0000256" key="5">
    <source>
        <dbReference type="ARBA" id="ARBA00022807"/>
    </source>
</evidence>
<reference evidence="10" key="1">
    <citation type="submission" date="2023-03" db="EMBL/GenBank/DDBJ databases">
        <authorList>
            <person name="Julca I."/>
        </authorList>
    </citation>
    <scope>NUCLEOTIDE SEQUENCE</scope>
</reference>
<dbReference type="InterPro" id="IPR013128">
    <property type="entry name" value="Peptidase_C1A"/>
</dbReference>
<dbReference type="Proteomes" id="UP001161247">
    <property type="component" value="Chromosome 3"/>
</dbReference>
<dbReference type="PRINTS" id="PR00705">
    <property type="entry name" value="PAPAIN"/>
</dbReference>
<proteinExistence type="inferred from homology"/>
<evidence type="ECO:0000256" key="3">
    <source>
        <dbReference type="ARBA" id="ARBA00022729"/>
    </source>
</evidence>
<evidence type="ECO:0000313" key="10">
    <source>
        <dbReference type="EMBL" id="CAI9099956.1"/>
    </source>
</evidence>
<name>A0AAV1CW93_OLDCO</name>
<evidence type="ECO:0000256" key="2">
    <source>
        <dbReference type="ARBA" id="ARBA00022670"/>
    </source>
</evidence>
<dbReference type="GO" id="GO:0006508">
    <property type="term" value="P:proteolysis"/>
    <property type="evidence" value="ECO:0007669"/>
    <property type="project" value="UniProtKB-KW"/>
</dbReference>
<accession>A0AAV1CW93</accession>
<feature type="domain" description="Cathepsin propeptide inhibitor" evidence="9">
    <location>
        <begin position="36"/>
        <end position="93"/>
    </location>
</feature>
<dbReference type="InterPro" id="IPR000668">
    <property type="entry name" value="Peptidase_C1A_C"/>
</dbReference>
<evidence type="ECO:0000256" key="4">
    <source>
        <dbReference type="ARBA" id="ARBA00022801"/>
    </source>
</evidence>
<dbReference type="Pfam" id="PF00112">
    <property type="entry name" value="Peptidase_C1"/>
    <property type="match status" value="1"/>
</dbReference>
<dbReference type="PROSITE" id="PS00639">
    <property type="entry name" value="THIOL_PROTEASE_HIS"/>
    <property type="match status" value="1"/>
</dbReference>
<dbReference type="InterPro" id="IPR013201">
    <property type="entry name" value="Prot_inhib_I29"/>
</dbReference>
<feature type="domain" description="Peptidase C1A papain C-terminal" evidence="8">
    <location>
        <begin position="121"/>
        <end position="336"/>
    </location>
</feature>
<evidence type="ECO:0000256" key="6">
    <source>
        <dbReference type="ARBA" id="ARBA00023157"/>
    </source>
</evidence>
<keyword evidence="4" id="KW-0378">Hydrolase</keyword>
<dbReference type="CDD" id="cd02248">
    <property type="entry name" value="Peptidase_C1A"/>
    <property type="match status" value="1"/>
</dbReference>
<dbReference type="SMART" id="SM00848">
    <property type="entry name" value="Inhibitor_I29"/>
    <property type="match status" value="1"/>
</dbReference>
<dbReference type="InterPro" id="IPR000169">
    <property type="entry name" value="Pept_cys_AS"/>
</dbReference>
<dbReference type="SUPFAM" id="SSF54001">
    <property type="entry name" value="Cysteine proteinases"/>
    <property type="match status" value="1"/>
</dbReference>
<dbReference type="SMART" id="SM00645">
    <property type="entry name" value="Pept_C1"/>
    <property type="match status" value="1"/>
</dbReference>
<dbReference type="PANTHER" id="PTHR12411">
    <property type="entry name" value="CYSTEINE PROTEASE FAMILY C1-RELATED"/>
    <property type="match status" value="1"/>
</dbReference>
<keyword evidence="2" id="KW-0645">Protease</keyword>
<keyword evidence="5" id="KW-0788">Thiol protease</keyword>
<evidence type="ECO:0000259" key="9">
    <source>
        <dbReference type="SMART" id="SM00848"/>
    </source>
</evidence>
<dbReference type="Pfam" id="PF08246">
    <property type="entry name" value="Inhibitor_I29"/>
    <property type="match status" value="1"/>
</dbReference>
<dbReference type="PROSITE" id="PS00139">
    <property type="entry name" value="THIOL_PROTEASE_CYS"/>
    <property type="match status" value="1"/>
</dbReference>
<feature type="chain" id="PRO_5043998782" evidence="7">
    <location>
        <begin position="24"/>
        <end position="337"/>
    </location>
</feature>
<dbReference type="InterPro" id="IPR039417">
    <property type="entry name" value="Peptidase_C1A_papain-like"/>
</dbReference>
<dbReference type="InterPro" id="IPR025660">
    <property type="entry name" value="Pept_his_AS"/>
</dbReference>
<dbReference type="InterPro" id="IPR038765">
    <property type="entry name" value="Papain-like_cys_pep_sf"/>
</dbReference>
<evidence type="ECO:0000259" key="8">
    <source>
        <dbReference type="SMART" id="SM00645"/>
    </source>
</evidence>
<dbReference type="InterPro" id="IPR025661">
    <property type="entry name" value="Pept_asp_AS"/>
</dbReference>
<dbReference type="Gene3D" id="3.90.70.10">
    <property type="entry name" value="Cysteine proteinases"/>
    <property type="match status" value="1"/>
</dbReference>
<dbReference type="FunFam" id="3.90.70.10:FF:000023">
    <property type="entry name" value="Senescence-specific cysteine protease SAG39"/>
    <property type="match status" value="1"/>
</dbReference>
<evidence type="ECO:0000313" key="11">
    <source>
        <dbReference type="Proteomes" id="UP001161247"/>
    </source>
</evidence>
<feature type="signal peptide" evidence="7">
    <location>
        <begin position="1"/>
        <end position="23"/>
    </location>
</feature>
<gene>
    <name evidence="10" type="ORF">OLC1_LOCUS9884</name>
</gene>
<protein>
    <submittedName>
        <fullName evidence="10">OLC1v1036859C1</fullName>
    </submittedName>
</protein>
<evidence type="ECO:0000256" key="1">
    <source>
        <dbReference type="ARBA" id="ARBA00008455"/>
    </source>
</evidence>
<keyword evidence="11" id="KW-1185">Reference proteome</keyword>
<keyword evidence="6" id="KW-1015">Disulfide bond</keyword>
<evidence type="ECO:0000256" key="7">
    <source>
        <dbReference type="SAM" id="SignalP"/>
    </source>
</evidence>
<dbReference type="GO" id="GO:0008234">
    <property type="term" value="F:cysteine-type peptidase activity"/>
    <property type="evidence" value="ECO:0007669"/>
    <property type="project" value="UniProtKB-KW"/>
</dbReference>
<dbReference type="EMBL" id="OX459120">
    <property type="protein sequence ID" value="CAI9099956.1"/>
    <property type="molecule type" value="Genomic_DNA"/>
</dbReference>
<organism evidence="10 11">
    <name type="scientific">Oldenlandia corymbosa var. corymbosa</name>
    <dbReference type="NCBI Taxonomy" id="529605"/>
    <lineage>
        <taxon>Eukaryota</taxon>
        <taxon>Viridiplantae</taxon>
        <taxon>Streptophyta</taxon>
        <taxon>Embryophyta</taxon>
        <taxon>Tracheophyta</taxon>
        <taxon>Spermatophyta</taxon>
        <taxon>Magnoliopsida</taxon>
        <taxon>eudicotyledons</taxon>
        <taxon>Gunneridae</taxon>
        <taxon>Pentapetalae</taxon>
        <taxon>asterids</taxon>
        <taxon>lamiids</taxon>
        <taxon>Gentianales</taxon>
        <taxon>Rubiaceae</taxon>
        <taxon>Rubioideae</taxon>
        <taxon>Spermacoceae</taxon>
        <taxon>Hedyotis-Oldenlandia complex</taxon>
        <taxon>Oldenlandia</taxon>
    </lineage>
</organism>
<keyword evidence="3 7" id="KW-0732">Signal</keyword>
<dbReference type="PROSITE" id="PS00640">
    <property type="entry name" value="THIOL_PROTEASE_ASN"/>
    <property type="match status" value="1"/>
</dbReference>
<sequence length="337" mass="37491">MASILGILLTLLMLEGLTSEATSFNSDVDDSMIQLYEEWKVKYGREYNDVDEQAYRYKVFQDNVKFIQSFNKQTDRTYTLGINRFADLTNAEFMSRYAGYKPGKRIDSGAASFRYAEVDSVPPKMDWRKQGVVTRVKDQGNCGSCWAFSAIGAIEGIHKLKTGELVSLSEQELVDCDVKGENKGCNGGEMQAAFDFIMKKGGIASEENYPYVGEDDLCATSKTKQIAASIGGYEELPVNDESALMKAVANQPVSMAMEASYEFQFYEKGVFNGPCGTELNHGVLAVGYGETNGTKYWLVKNSWSADWGDKGYFFIERDIKKKGGRCGIAMDNSYPTD</sequence>